<comment type="caution">
    <text evidence="1">The sequence shown here is derived from an EMBL/GenBank/DDBJ whole genome shotgun (WGS) entry which is preliminary data.</text>
</comment>
<dbReference type="Proteomes" id="UP001596548">
    <property type="component" value="Unassembled WGS sequence"/>
</dbReference>
<proteinExistence type="predicted"/>
<organism evidence="1 2">
    <name type="scientific">Paractinoplanes rhizophilus</name>
    <dbReference type="NCBI Taxonomy" id="1416877"/>
    <lineage>
        <taxon>Bacteria</taxon>
        <taxon>Bacillati</taxon>
        <taxon>Actinomycetota</taxon>
        <taxon>Actinomycetes</taxon>
        <taxon>Micromonosporales</taxon>
        <taxon>Micromonosporaceae</taxon>
        <taxon>Paractinoplanes</taxon>
    </lineage>
</organism>
<sequence length="75" mass="8883">MTSYEEWRVTGRWGEEPYEFVWSPIGNVTRACGFDTAEIEARNFVDAMRENQVYWADGPHLHRRTVTVTEWEEAD</sequence>
<evidence type="ECO:0000313" key="1">
    <source>
        <dbReference type="EMBL" id="MFC7276243.1"/>
    </source>
</evidence>
<name>A0ABW2HT05_9ACTN</name>
<dbReference type="RefSeq" id="WP_378970302.1">
    <property type="nucleotide sequence ID" value="NZ_JBHTBJ010000013.1"/>
</dbReference>
<gene>
    <name evidence="1" type="ORF">ACFQS1_19800</name>
</gene>
<protein>
    <submittedName>
        <fullName evidence="1">Uncharacterized protein</fullName>
    </submittedName>
</protein>
<dbReference type="EMBL" id="JBHTBJ010000013">
    <property type="protein sequence ID" value="MFC7276243.1"/>
    <property type="molecule type" value="Genomic_DNA"/>
</dbReference>
<reference evidence="2" key="1">
    <citation type="journal article" date="2019" name="Int. J. Syst. Evol. Microbiol.">
        <title>The Global Catalogue of Microorganisms (GCM) 10K type strain sequencing project: providing services to taxonomists for standard genome sequencing and annotation.</title>
        <authorList>
            <consortium name="The Broad Institute Genomics Platform"/>
            <consortium name="The Broad Institute Genome Sequencing Center for Infectious Disease"/>
            <person name="Wu L."/>
            <person name="Ma J."/>
        </authorList>
    </citation>
    <scope>NUCLEOTIDE SEQUENCE [LARGE SCALE GENOMIC DNA]</scope>
    <source>
        <strain evidence="2">XZYJT-10</strain>
    </source>
</reference>
<accession>A0ABW2HT05</accession>
<keyword evidence="2" id="KW-1185">Reference proteome</keyword>
<evidence type="ECO:0000313" key="2">
    <source>
        <dbReference type="Proteomes" id="UP001596548"/>
    </source>
</evidence>